<evidence type="ECO:0000313" key="3">
    <source>
        <dbReference type="Proteomes" id="UP001231518"/>
    </source>
</evidence>
<comment type="caution">
    <text evidence="2">The sequence shown here is derived from an EMBL/GenBank/DDBJ whole genome shotgun (WGS) entry which is preliminary data.</text>
</comment>
<dbReference type="PANTHER" id="PTHR36694:SF11">
    <property type="entry name" value="LP21121P-RELATED"/>
    <property type="match status" value="1"/>
</dbReference>
<keyword evidence="3" id="KW-1185">Reference proteome</keyword>
<evidence type="ECO:0000256" key="1">
    <source>
        <dbReference type="SAM" id="Phobius"/>
    </source>
</evidence>
<reference evidence="2" key="1">
    <citation type="submission" date="2023-03" db="EMBL/GenBank/DDBJ databases">
        <title>Chromosome-level genomes of two armyworms, Mythimna separata and Mythimna loreyi, provide insights into the biosynthesis and reception of sex pheromones.</title>
        <authorList>
            <person name="Zhao H."/>
        </authorList>
    </citation>
    <scope>NUCLEOTIDE SEQUENCE</scope>
    <source>
        <strain evidence="2">BeijingLab</strain>
        <tissue evidence="2">Pupa</tissue>
    </source>
</reference>
<keyword evidence="1" id="KW-1133">Transmembrane helix</keyword>
<dbReference type="AlphaFoldDB" id="A0AAD7YM90"/>
<dbReference type="Proteomes" id="UP001231518">
    <property type="component" value="Chromosome 3"/>
</dbReference>
<keyword evidence="1" id="KW-0472">Membrane</keyword>
<feature type="transmembrane region" description="Helical" evidence="1">
    <location>
        <begin position="21"/>
        <end position="42"/>
    </location>
</feature>
<evidence type="ECO:0000313" key="2">
    <source>
        <dbReference type="EMBL" id="KAJ8720019.1"/>
    </source>
</evidence>
<feature type="transmembrane region" description="Helical" evidence="1">
    <location>
        <begin position="62"/>
        <end position="84"/>
    </location>
</feature>
<feature type="transmembrane region" description="Helical" evidence="1">
    <location>
        <begin position="123"/>
        <end position="147"/>
    </location>
</feature>
<gene>
    <name evidence="2" type="ORF">PYW07_012062</name>
</gene>
<feature type="transmembrane region" description="Helical" evidence="1">
    <location>
        <begin position="96"/>
        <end position="117"/>
    </location>
</feature>
<proteinExistence type="predicted"/>
<dbReference type="PANTHER" id="PTHR36694">
    <property type="entry name" value="PASIFLORA 1, ISOFORM A-RELATED"/>
    <property type="match status" value="1"/>
</dbReference>
<sequence length="194" mass="21903">MYCDWPTLGRCCFCMPLRRGVLTFGYINLIFSAFMVGVYSYSIHADFDLFSIYHGINVGVSIPQGVCVAIYCLEIVFTAVLLYGTHKKLINYIKTYYYFAVTTTVASVLVQIIDFAASVSSRMGFYMVFEVLPLMFAALTIQVYLIILIRSLLKKMEEDIPHGYENQLQQIVYEGKVDGVANGVYDPTVVPVDL</sequence>
<protein>
    <submittedName>
        <fullName evidence="2">Uncharacterized protein</fullName>
    </submittedName>
</protein>
<name>A0AAD7YM90_MYTSE</name>
<accession>A0AAD7YM90</accession>
<keyword evidence="1" id="KW-0812">Transmembrane</keyword>
<dbReference type="EMBL" id="JARGEI010000014">
    <property type="protein sequence ID" value="KAJ8720019.1"/>
    <property type="molecule type" value="Genomic_DNA"/>
</dbReference>
<organism evidence="2 3">
    <name type="scientific">Mythimna separata</name>
    <name type="common">Oriental armyworm</name>
    <name type="synonym">Pseudaletia separata</name>
    <dbReference type="NCBI Taxonomy" id="271217"/>
    <lineage>
        <taxon>Eukaryota</taxon>
        <taxon>Metazoa</taxon>
        <taxon>Ecdysozoa</taxon>
        <taxon>Arthropoda</taxon>
        <taxon>Hexapoda</taxon>
        <taxon>Insecta</taxon>
        <taxon>Pterygota</taxon>
        <taxon>Neoptera</taxon>
        <taxon>Endopterygota</taxon>
        <taxon>Lepidoptera</taxon>
        <taxon>Glossata</taxon>
        <taxon>Ditrysia</taxon>
        <taxon>Noctuoidea</taxon>
        <taxon>Noctuidae</taxon>
        <taxon>Noctuinae</taxon>
        <taxon>Hadenini</taxon>
        <taxon>Mythimna</taxon>
    </lineage>
</organism>